<dbReference type="HOGENOM" id="CLU_2975702_0_0_3"/>
<dbReference type="EMBL" id="CP000553">
    <property type="protein sequence ID" value="ABM76003.1"/>
    <property type="molecule type" value="Genomic_DNA"/>
</dbReference>
<gene>
    <name evidence="1" type="ordered locus">NATL1_14451</name>
</gene>
<sequence>MGRFLIPNISAIFSVKVKYPIAPRNKLKAIRFGTMPPIISDLAKRIIFIDEGGLFLLV</sequence>
<name>A2C3E3_PROM1</name>
<accession>A2C3E3</accession>
<dbReference type="KEGG" id="pme:NATL1_14451"/>
<organism evidence="1 2">
    <name type="scientific">Prochlorococcus marinus (strain NATL1A)</name>
    <dbReference type="NCBI Taxonomy" id="167555"/>
    <lineage>
        <taxon>Bacteria</taxon>
        <taxon>Bacillati</taxon>
        <taxon>Cyanobacteriota</taxon>
        <taxon>Cyanophyceae</taxon>
        <taxon>Synechococcales</taxon>
        <taxon>Prochlorococcaceae</taxon>
        <taxon>Prochlorococcus</taxon>
    </lineage>
</organism>
<reference evidence="2" key="1">
    <citation type="journal article" date="2007" name="PLoS Genet.">
        <title>Patterns and implications of gene gain and loss in the evolution of Prochlorococcus.</title>
        <authorList>
            <person name="Kettler G.C."/>
            <person name="Martiny A.C."/>
            <person name="Huang K."/>
            <person name="Zucker J."/>
            <person name="Coleman M.L."/>
            <person name="Rodrigue S."/>
            <person name="Chen F."/>
            <person name="Lapidus A."/>
            <person name="Ferriera S."/>
            <person name="Johnson J."/>
            <person name="Steglich C."/>
            <person name="Church G.M."/>
            <person name="Richardson P."/>
            <person name="Chisholm S.W."/>
        </authorList>
    </citation>
    <scope>NUCLEOTIDE SEQUENCE [LARGE SCALE GENOMIC DNA]</scope>
    <source>
        <strain evidence="2">NATL1A</strain>
    </source>
</reference>
<evidence type="ECO:0000313" key="1">
    <source>
        <dbReference type="EMBL" id="ABM76003.1"/>
    </source>
</evidence>
<proteinExistence type="predicted"/>
<evidence type="ECO:0000313" key="2">
    <source>
        <dbReference type="Proteomes" id="UP000002592"/>
    </source>
</evidence>
<protein>
    <submittedName>
        <fullName evidence="1">Uncharacterized protein</fullName>
    </submittedName>
</protein>
<dbReference type="AlphaFoldDB" id="A2C3E3"/>
<dbReference type="Proteomes" id="UP000002592">
    <property type="component" value="Chromosome"/>
</dbReference>